<dbReference type="RefSeq" id="WP_212192674.1">
    <property type="nucleotide sequence ID" value="NZ_JAGTAR010000037.1"/>
</dbReference>
<feature type="coiled-coil region" evidence="1">
    <location>
        <begin position="32"/>
        <end position="59"/>
    </location>
</feature>
<evidence type="ECO:0000256" key="2">
    <source>
        <dbReference type="SAM" id="Phobius"/>
    </source>
</evidence>
<proteinExistence type="predicted"/>
<keyword evidence="4" id="KW-1185">Reference proteome</keyword>
<sequence length="159" mass="18570">MKESDKFDILNLVDEFTASDAEKEKMKRLLSEAIYEQELEDQLKECEAKEELLERIRELEGTTADLKQFGWWGRFIRFLRGAQRPLWGFAVLFIDLMVFFDCIIIHDGSNLEFVFNVINFLVLGFLFGERALKNVIPLVSQMNASRRESQQVTKDQPKG</sequence>
<dbReference type="EMBL" id="JAGTAR010000037">
    <property type="protein sequence ID" value="MBR8537649.1"/>
    <property type="molecule type" value="Genomic_DNA"/>
</dbReference>
<accession>A0A941F955</accession>
<evidence type="ECO:0000313" key="4">
    <source>
        <dbReference type="Proteomes" id="UP000679220"/>
    </source>
</evidence>
<keyword evidence="1" id="KW-0175">Coiled coil</keyword>
<name>A0A941F955_9BACT</name>
<protein>
    <submittedName>
        <fullName evidence="3">Uncharacterized protein</fullName>
    </submittedName>
</protein>
<evidence type="ECO:0000313" key="3">
    <source>
        <dbReference type="EMBL" id="MBR8537649.1"/>
    </source>
</evidence>
<dbReference type="Proteomes" id="UP000679220">
    <property type="component" value="Unassembled WGS sequence"/>
</dbReference>
<organism evidence="3 4">
    <name type="scientific">Carboxylicivirga sediminis</name>
    <dbReference type="NCBI Taxonomy" id="2006564"/>
    <lineage>
        <taxon>Bacteria</taxon>
        <taxon>Pseudomonadati</taxon>
        <taxon>Bacteroidota</taxon>
        <taxon>Bacteroidia</taxon>
        <taxon>Marinilabiliales</taxon>
        <taxon>Marinilabiliaceae</taxon>
        <taxon>Carboxylicivirga</taxon>
    </lineage>
</organism>
<keyword evidence="2" id="KW-0812">Transmembrane</keyword>
<comment type="caution">
    <text evidence="3">The sequence shown here is derived from an EMBL/GenBank/DDBJ whole genome shotgun (WGS) entry which is preliminary data.</text>
</comment>
<reference evidence="3" key="1">
    <citation type="journal article" date="2018" name="Int. J. Syst. Evol. Microbiol.">
        <title>Carboxylicivirga sediminis sp. nov., isolated from coastal sediment.</title>
        <authorList>
            <person name="Wang F.Q."/>
            <person name="Ren L.H."/>
            <person name="Zou R.J."/>
            <person name="Sun Y.Z."/>
            <person name="Liu X.J."/>
            <person name="Jiang F."/>
            <person name="Liu L.J."/>
        </authorList>
    </citation>
    <scope>NUCLEOTIDE SEQUENCE</scope>
    <source>
        <strain evidence="3">JR1</strain>
    </source>
</reference>
<feature type="transmembrane region" description="Helical" evidence="2">
    <location>
        <begin position="113"/>
        <end position="132"/>
    </location>
</feature>
<reference evidence="3" key="2">
    <citation type="submission" date="2021-04" db="EMBL/GenBank/DDBJ databases">
        <authorList>
            <person name="Zhang T."/>
            <person name="Zhang Y."/>
            <person name="Lu D."/>
            <person name="Zuo D."/>
            <person name="Du Z."/>
        </authorList>
    </citation>
    <scope>NUCLEOTIDE SEQUENCE</scope>
    <source>
        <strain evidence="3">JR1</strain>
    </source>
</reference>
<dbReference type="AlphaFoldDB" id="A0A941F955"/>
<feature type="transmembrane region" description="Helical" evidence="2">
    <location>
        <begin position="86"/>
        <end position="107"/>
    </location>
</feature>
<evidence type="ECO:0000256" key="1">
    <source>
        <dbReference type="SAM" id="Coils"/>
    </source>
</evidence>
<keyword evidence="2" id="KW-0472">Membrane</keyword>
<gene>
    <name evidence="3" type="ORF">KDU71_18915</name>
</gene>
<keyword evidence="2" id="KW-1133">Transmembrane helix</keyword>